<organism evidence="1 2">
    <name type="scientific">Paenibacillus macerans</name>
    <name type="common">Bacillus macerans</name>
    <dbReference type="NCBI Taxonomy" id="44252"/>
    <lineage>
        <taxon>Bacteria</taxon>
        <taxon>Bacillati</taxon>
        <taxon>Bacillota</taxon>
        <taxon>Bacilli</taxon>
        <taxon>Bacillales</taxon>
        <taxon>Paenibacillaceae</taxon>
        <taxon>Paenibacillus</taxon>
    </lineage>
</organism>
<proteinExistence type="predicted"/>
<evidence type="ECO:0000313" key="2">
    <source>
        <dbReference type="Proteomes" id="UP000029278"/>
    </source>
</evidence>
<protein>
    <submittedName>
        <fullName evidence="1">Uncharacterized protein</fullName>
    </submittedName>
</protein>
<name>A0A091A0L8_PAEMA</name>
<dbReference type="STRING" id="44252.DJ90_387"/>
<sequence>MIRGKLLEAVPELKEVYDSPPPAQAESALPFAVVRPVGGDSADSANSTDSTDSAWKGLRLLNEVDLYVSAAVPEEMDRLGELVVNALDKQLLEAESGELWAGLYLGILGSEGDDLDEERGAAKRGMQIALISPQPVSQSVQITGDSWLTALADWTKRTLGPEWAAFCGAWPPGHARPAVLWQMIDMDVRTLSPSSFEIEKRMTAFFRAENADQEHAGMLKLLEALGAAVKIPLDRAERTFLRIGEPKVSVPTAGLGTVAAGPLTVSLIRRTAKPVEEAPLMQYVHYQSNMR</sequence>
<keyword evidence="2" id="KW-1185">Reference proteome</keyword>
<reference evidence="1 2" key="1">
    <citation type="submission" date="2014-04" db="EMBL/GenBank/DDBJ databases">
        <authorList>
            <person name="Bishop-Lilly K.A."/>
            <person name="Broomall S.M."/>
            <person name="Chain P.S."/>
            <person name="Chertkov O."/>
            <person name="Coyne S.R."/>
            <person name="Daligault H.E."/>
            <person name="Davenport K.W."/>
            <person name="Erkkila T."/>
            <person name="Frey K.G."/>
            <person name="Gibbons H.S."/>
            <person name="Gu W."/>
            <person name="Jaissle J."/>
            <person name="Johnson S.L."/>
            <person name="Koroleva G.I."/>
            <person name="Ladner J.T."/>
            <person name="Lo C.-C."/>
            <person name="Minogue T.D."/>
            <person name="Munk C."/>
            <person name="Palacios G.F."/>
            <person name="Redden C.L."/>
            <person name="Rosenzweig C.N."/>
            <person name="Scholz M.B."/>
            <person name="Teshima H."/>
            <person name="Xu Y."/>
        </authorList>
    </citation>
    <scope>NUCLEOTIDE SEQUENCE [LARGE SCALE GENOMIC DNA]</scope>
    <source>
        <strain evidence="1 2">8244</strain>
    </source>
</reference>
<evidence type="ECO:0000313" key="1">
    <source>
        <dbReference type="EMBL" id="KFN09881.1"/>
    </source>
</evidence>
<dbReference type="GeneID" id="77012590"/>
<dbReference type="EMBL" id="JMQA01000020">
    <property type="protein sequence ID" value="KFN09881.1"/>
    <property type="molecule type" value="Genomic_DNA"/>
</dbReference>
<dbReference type="HOGENOM" id="CLU_086602_0_0_9"/>
<gene>
    <name evidence="1" type="ORF">DJ90_387</name>
</gene>
<dbReference type="Proteomes" id="UP000029278">
    <property type="component" value="Unassembled WGS sequence"/>
</dbReference>
<comment type="caution">
    <text evidence="1">The sequence shown here is derived from an EMBL/GenBank/DDBJ whole genome shotgun (WGS) entry which is preliminary data.</text>
</comment>
<dbReference type="PATRIC" id="fig|44252.3.peg.1619"/>
<dbReference type="RefSeq" id="WP_051985336.1">
    <property type="nucleotide sequence ID" value="NZ_JBDLZH010000005.1"/>
</dbReference>
<accession>A0A091A0L8</accession>
<dbReference type="AlphaFoldDB" id="A0A091A0L8"/>